<keyword evidence="2" id="KW-1185">Reference proteome</keyword>
<accession>A0ABT6R6A2</accession>
<evidence type="ECO:0000313" key="1">
    <source>
        <dbReference type="EMBL" id="MDI3236479.1"/>
    </source>
</evidence>
<organism evidence="1 2">
    <name type="scientific">Exiguobacterium antarcticum</name>
    <dbReference type="NCBI Taxonomy" id="132920"/>
    <lineage>
        <taxon>Bacteria</taxon>
        <taxon>Bacillati</taxon>
        <taxon>Bacillota</taxon>
        <taxon>Bacilli</taxon>
        <taxon>Bacillales</taxon>
        <taxon>Bacillales Family XII. Incertae Sedis</taxon>
        <taxon>Exiguobacterium</taxon>
    </lineage>
</organism>
<reference evidence="1 2" key="1">
    <citation type="submission" date="2023-04" db="EMBL/GenBank/DDBJ databases">
        <title>Antarctic isolates genomes.</title>
        <authorList>
            <person name="Dimov S.G."/>
        </authorList>
    </citation>
    <scope>NUCLEOTIDE SEQUENCE [LARGE SCALE GENOMIC DNA]</scope>
    <source>
        <strain evidence="1 2">AL19</strain>
    </source>
</reference>
<sequence>MNLLEVKYTNGNEKVIEVQTEEDFLQFVTALCWERFQWTPLLEICDGIVFVHSDTWQDDFYSETGCSEWLRKDIDIEHDSDITFFMKLQIKLEIQVRNISGHN</sequence>
<dbReference type="Proteomes" id="UP001243286">
    <property type="component" value="Unassembled WGS sequence"/>
</dbReference>
<dbReference type="EMBL" id="JASBQV010000044">
    <property type="protein sequence ID" value="MDI3236479.1"/>
    <property type="molecule type" value="Genomic_DNA"/>
</dbReference>
<dbReference type="RefSeq" id="WP_282357513.1">
    <property type="nucleotide sequence ID" value="NZ_JASBQV010000044.1"/>
</dbReference>
<protein>
    <submittedName>
        <fullName evidence="1">Uncharacterized protein</fullName>
    </submittedName>
</protein>
<name>A0ABT6R6A2_9BACL</name>
<comment type="caution">
    <text evidence="1">The sequence shown here is derived from an EMBL/GenBank/DDBJ whole genome shotgun (WGS) entry which is preliminary data.</text>
</comment>
<proteinExistence type="predicted"/>
<gene>
    <name evidence="1" type="ORF">QK289_15815</name>
</gene>
<evidence type="ECO:0000313" key="2">
    <source>
        <dbReference type="Proteomes" id="UP001243286"/>
    </source>
</evidence>